<dbReference type="EMBL" id="CP045644">
    <property type="protein sequence ID" value="QFZ81878.1"/>
    <property type="molecule type" value="Genomic_DNA"/>
</dbReference>
<dbReference type="AlphaFoldDB" id="A0A5Q0LY23"/>
<evidence type="ECO:0008006" key="5">
    <source>
        <dbReference type="Google" id="ProtNLM"/>
    </source>
</evidence>
<evidence type="ECO:0000256" key="1">
    <source>
        <dbReference type="ARBA" id="ARBA00007613"/>
    </source>
</evidence>
<reference evidence="3 4" key="1">
    <citation type="submission" date="2019-10" db="EMBL/GenBank/DDBJ databases">
        <title>Complete genome sequence of Variovorax paradoxus 5C-2.</title>
        <authorList>
            <person name="Gogoleva N.E."/>
            <person name="Balkin A.S."/>
        </authorList>
    </citation>
    <scope>NUCLEOTIDE SEQUENCE [LARGE SCALE GENOMIC DNA]</scope>
    <source>
        <strain evidence="3 4">5C-2</strain>
    </source>
</reference>
<organism evidence="3 4">
    <name type="scientific">Variovorax paradoxus</name>
    <dbReference type="NCBI Taxonomy" id="34073"/>
    <lineage>
        <taxon>Bacteria</taxon>
        <taxon>Pseudomonadati</taxon>
        <taxon>Pseudomonadota</taxon>
        <taxon>Betaproteobacteria</taxon>
        <taxon>Burkholderiales</taxon>
        <taxon>Comamonadaceae</taxon>
        <taxon>Variovorax</taxon>
    </lineage>
</organism>
<dbReference type="RefSeq" id="WP_093299110.1">
    <property type="nucleotide sequence ID" value="NZ_CP045644.1"/>
</dbReference>
<protein>
    <recommendedName>
        <fullName evidence="5">Cobalt-zinc-cadmium resistance protein</fullName>
    </recommendedName>
</protein>
<feature type="signal peptide" evidence="2">
    <location>
        <begin position="1"/>
        <end position="22"/>
    </location>
</feature>
<dbReference type="Gene3D" id="1.20.1600.10">
    <property type="entry name" value="Outer membrane efflux proteins (OEP)"/>
    <property type="match status" value="1"/>
</dbReference>
<name>A0A5Q0LY23_VARPD</name>
<sequence length="434" mass="46582">MCRFIVPFALALTAFAGGSAFAQGSSLGTPSVPNQASLPVVPSSPPLTLAAAIQIALDGNPEIASSRREVEAMEGARVQAGVFQNPTLSVEVEDVRRDTRTTTVLLSQPFELGGKRGARIEAAERAIDVARVQLETKYADIRANVTAAFFATLISQDRVRLAQASLELARTGSETAGKRVTAGKVSPVEETKAKVAEANVRLELVQARGELQTNLYQLRALTGPTVAFDAVDGNALQIPKPQAQETIEDRITNAPSMRQARLEVQRYGALSELEKAKRIPDITLNAGTMRSREVGRSQAVVGISVPLPLFDTNRGNIMEALRRQDKAEEDARALELRLRADVGGARQRYVTTLAEVEALQSDILPGAQTAFDAATKGFELGKFSYLDALDAQRTLLQARSQYLRSLSELHRSITDLDRLLGGPAAASGSPASNP</sequence>
<evidence type="ECO:0000313" key="3">
    <source>
        <dbReference type="EMBL" id="QFZ81878.1"/>
    </source>
</evidence>
<feature type="chain" id="PRO_5024866380" description="Cobalt-zinc-cadmium resistance protein" evidence="2">
    <location>
        <begin position="23"/>
        <end position="434"/>
    </location>
</feature>
<keyword evidence="2" id="KW-0732">Signal</keyword>
<comment type="similarity">
    <text evidence="1">Belongs to the outer membrane factor (OMF) (TC 1.B.17) family.</text>
</comment>
<accession>A0A5Q0LY23</accession>
<dbReference type="SUPFAM" id="SSF56954">
    <property type="entry name" value="Outer membrane efflux proteins (OEP)"/>
    <property type="match status" value="1"/>
</dbReference>
<proteinExistence type="inferred from homology"/>
<dbReference type="GO" id="GO:0015562">
    <property type="term" value="F:efflux transmembrane transporter activity"/>
    <property type="evidence" value="ECO:0007669"/>
    <property type="project" value="InterPro"/>
</dbReference>
<dbReference type="InterPro" id="IPR010131">
    <property type="entry name" value="MdtP/NodT-like"/>
</dbReference>
<dbReference type="PANTHER" id="PTHR30203:SF24">
    <property type="entry name" value="BLR4935 PROTEIN"/>
    <property type="match status" value="1"/>
</dbReference>
<evidence type="ECO:0000256" key="2">
    <source>
        <dbReference type="SAM" id="SignalP"/>
    </source>
</evidence>
<dbReference type="PANTHER" id="PTHR30203">
    <property type="entry name" value="OUTER MEMBRANE CATION EFFLUX PROTEIN"/>
    <property type="match status" value="1"/>
</dbReference>
<dbReference type="InterPro" id="IPR003423">
    <property type="entry name" value="OMP_efflux"/>
</dbReference>
<evidence type="ECO:0000313" key="4">
    <source>
        <dbReference type="Proteomes" id="UP000326780"/>
    </source>
</evidence>
<gene>
    <name evidence="3" type="ORF">GFK26_03375</name>
</gene>
<dbReference type="Pfam" id="PF02321">
    <property type="entry name" value="OEP"/>
    <property type="match status" value="2"/>
</dbReference>
<dbReference type="Proteomes" id="UP000326780">
    <property type="component" value="Chromosome"/>
</dbReference>